<feature type="transmembrane region" description="Helical" evidence="12">
    <location>
        <begin position="294"/>
        <end position="319"/>
    </location>
</feature>
<feature type="transmembrane region" description="Helical" evidence="12">
    <location>
        <begin position="366"/>
        <end position="387"/>
    </location>
</feature>
<dbReference type="Proteomes" id="UP000327013">
    <property type="component" value="Chromosome 8"/>
</dbReference>
<keyword evidence="3" id="KW-0813">Transport</keyword>
<feature type="transmembrane region" description="Helical" evidence="12">
    <location>
        <begin position="399"/>
        <end position="423"/>
    </location>
</feature>
<evidence type="ECO:0000256" key="1">
    <source>
        <dbReference type="ARBA" id="ARBA00004127"/>
    </source>
</evidence>
<feature type="transmembrane region" description="Helical" evidence="12">
    <location>
        <begin position="70"/>
        <end position="93"/>
    </location>
</feature>
<evidence type="ECO:0000259" key="13">
    <source>
        <dbReference type="Pfam" id="PF01490"/>
    </source>
</evidence>
<dbReference type="InterPro" id="IPR013057">
    <property type="entry name" value="AA_transpt_TM"/>
</dbReference>
<protein>
    <recommendedName>
        <fullName evidence="13">Amino acid transporter transmembrane domain-containing protein</fullName>
    </recommendedName>
</protein>
<dbReference type="GO" id="GO:0006865">
    <property type="term" value="P:amino acid transport"/>
    <property type="evidence" value="ECO:0007669"/>
    <property type="project" value="UniProtKB-KW"/>
</dbReference>
<evidence type="ECO:0000256" key="12">
    <source>
        <dbReference type="SAM" id="Phobius"/>
    </source>
</evidence>
<keyword evidence="15" id="KW-1185">Reference proteome</keyword>
<keyword evidence="9" id="KW-0927">Auxin signaling pathway</keyword>
<evidence type="ECO:0000256" key="2">
    <source>
        <dbReference type="ARBA" id="ARBA00005590"/>
    </source>
</evidence>
<feature type="transmembrane region" description="Helical" evidence="12">
    <location>
        <begin position="145"/>
        <end position="165"/>
    </location>
</feature>
<dbReference type="EMBL" id="CM017328">
    <property type="protein sequence ID" value="KAE8124370.1"/>
    <property type="molecule type" value="Genomic_DNA"/>
</dbReference>
<dbReference type="GO" id="GO:0012505">
    <property type="term" value="C:endomembrane system"/>
    <property type="evidence" value="ECO:0007669"/>
    <property type="project" value="UniProtKB-SubCell"/>
</dbReference>
<feature type="transmembrane region" description="Helical" evidence="12">
    <location>
        <begin position="252"/>
        <end position="274"/>
    </location>
</feature>
<comment type="subcellular location">
    <subcellularLocation>
        <location evidence="1">Endomembrane system</location>
        <topology evidence="1">Multi-pass membrane protein</topology>
    </subcellularLocation>
</comment>
<evidence type="ECO:0000313" key="14">
    <source>
        <dbReference type="EMBL" id="KAE8124370.1"/>
    </source>
</evidence>
<dbReference type="AlphaFoldDB" id="A0A5N6RSW0"/>
<evidence type="ECO:0000313" key="15">
    <source>
        <dbReference type="Proteomes" id="UP000327013"/>
    </source>
</evidence>
<evidence type="ECO:0000256" key="6">
    <source>
        <dbReference type="ARBA" id="ARBA00022970"/>
    </source>
</evidence>
<evidence type="ECO:0000256" key="4">
    <source>
        <dbReference type="ARBA" id="ARBA00022692"/>
    </source>
</evidence>
<evidence type="ECO:0000256" key="10">
    <source>
        <dbReference type="ARBA" id="ARBA00045588"/>
    </source>
</evidence>
<accession>A0A5N6RSW0</accession>
<feature type="region of interest" description="Disordered" evidence="11">
    <location>
        <begin position="1"/>
        <end position="29"/>
    </location>
</feature>
<name>A0A5N6RSW0_9ROSI</name>
<evidence type="ECO:0000256" key="11">
    <source>
        <dbReference type="SAM" id="MobiDB-lite"/>
    </source>
</evidence>
<gene>
    <name evidence="14" type="ORF">FH972_019264</name>
</gene>
<keyword evidence="6" id="KW-0029">Amino-acid transport</keyword>
<evidence type="ECO:0000256" key="9">
    <source>
        <dbReference type="ARBA" id="ARBA00023294"/>
    </source>
</evidence>
<dbReference type="GO" id="GO:0009734">
    <property type="term" value="P:auxin-activated signaling pathway"/>
    <property type="evidence" value="ECO:0007669"/>
    <property type="project" value="UniProtKB-KW"/>
</dbReference>
<feature type="transmembrane region" description="Helical" evidence="12">
    <location>
        <begin position="340"/>
        <end position="360"/>
    </location>
</feature>
<organism evidence="14 15">
    <name type="scientific">Carpinus fangiana</name>
    <dbReference type="NCBI Taxonomy" id="176857"/>
    <lineage>
        <taxon>Eukaryota</taxon>
        <taxon>Viridiplantae</taxon>
        <taxon>Streptophyta</taxon>
        <taxon>Embryophyta</taxon>
        <taxon>Tracheophyta</taxon>
        <taxon>Spermatophyta</taxon>
        <taxon>Magnoliopsida</taxon>
        <taxon>eudicotyledons</taxon>
        <taxon>Gunneridae</taxon>
        <taxon>Pentapetalae</taxon>
        <taxon>rosids</taxon>
        <taxon>fabids</taxon>
        <taxon>Fagales</taxon>
        <taxon>Betulaceae</taxon>
        <taxon>Carpinus</taxon>
    </lineage>
</organism>
<evidence type="ECO:0000256" key="7">
    <source>
        <dbReference type="ARBA" id="ARBA00022989"/>
    </source>
</evidence>
<evidence type="ECO:0000256" key="8">
    <source>
        <dbReference type="ARBA" id="ARBA00023136"/>
    </source>
</evidence>
<comment type="function">
    <text evidence="10">Carrier protein involved in proton-driven auxin influx. Mediates the formation of auxin gradient from developing leaves (site of auxin biosynthesis) to tips by contributing to the loading of auxin in vascular tissues and facilitating acropetal (base to tip) auxin transport within inner tissues of the root apex, and basipetal (tip to base) auxin transport within outer tissues of the root apex. May be involved in lateral roots and nodules formation.</text>
</comment>
<sequence length="435" mass="48486">METGGELSSEEPLSIEQGQTKGSENHKYGLTSAHTTDHDSWQQVGLLLVTGFSCGWILCFSNLMLVPLGWTWGIICLFVVGLFSAYANWLLAAFHFIDGQRQRNVLHHLGVSIFDLLLGNMGFILLGGKALKEINSELSDSPLRLQYFIIITGAAYFIFALVIPTMSAMRSWLGVSTILTFTFITIILLVLVHDGKSNKSRDYEIPAGSKVGKVFNAFGAISAIIACNNSGMLLEIQSTLRKPAVKNMRKALYVQYTVGLLVYYGVIIVGYWAYGSTVSVYLPEELSGPKWAKVIINSGVVLQSIVSQHVFVAPIHETLDTRFLRLDESINSKENIKRRFLLRALLFTFNTFVTTAFPFMGDFVNLLGSFTLIPITFIFPSLIFIKVKGKTARVEKKVWHLSNIFLFSLLTVATTSSAVRIIIENIREYNFFADA</sequence>
<keyword evidence="8 12" id="KW-0472">Membrane</keyword>
<dbReference type="Pfam" id="PF01490">
    <property type="entry name" value="Aa_trans"/>
    <property type="match status" value="1"/>
</dbReference>
<feature type="domain" description="Amino acid transporter transmembrane" evidence="13">
    <location>
        <begin position="39"/>
        <end position="418"/>
    </location>
</feature>
<dbReference type="OrthoDB" id="40134at2759"/>
<feature type="transmembrane region" description="Helical" evidence="12">
    <location>
        <begin position="105"/>
        <end position="125"/>
    </location>
</feature>
<feature type="transmembrane region" description="Helical" evidence="12">
    <location>
        <begin position="213"/>
        <end position="231"/>
    </location>
</feature>
<proteinExistence type="inferred from homology"/>
<keyword evidence="4 12" id="KW-0812">Transmembrane</keyword>
<keyword evidence="7 12" id="KW-1133">Transmembrane helix</keyword>
<feature type="transmembrane region" description="Helical" evidence="12">
    <location>
        <begin position="44"/>
        <end position="64"/>
    </location>
</feature>
<dbReference type="PANTHER" id="PTHR48017">
    <property type="entry name" value="OS05G0424000 PROTEIN-RELATED"/>
    <property type="match status" value="1"/>
</dbReference>
<evidence type="ECO:0000256" key="3">
    <source>
        <dbReference type="ARBA" id="ARBA00022448"/>
    </source>
</evidence>
<reference evidence="14 15" key="1">
    <citation type="submission" date="2019-06" db="EMBL/GenBank/DDBJ databases">
        <title>A chromosomal-level reference genome of Carpinus fangiana (Coryloideae, Betulaceae).</title>
        <authorList>
            <person name="Yang X."/>
            <person name="Wang Z."/>
            <person name="Zhang L."/>
            <person name="Hao G."/>
            <person name="Liu J."/>
            <person name="Yang Y."/>
        </authorList>
    </citation>
    <scope>NUCLEOTIDE SEQUENCE [LARGE SCALE GENOMIC DNA]</scope>
    <source>
        <strain evidence="14">Cfa_2016G</strain>
        <tissue evidence="14">Leaf</tissue>
    </source>
</reference>
<evidence type="ECO:0000256" key="5">
    <source>
        <dbReference type="ARBA" id="ARBA00022847"/>
    </source>
</evidence>
<feature type="transmembrane region" description="Helical" evidence="12">
    <location>
        <begin position="172"/>
        <end position="193"/>
    </location>
</feature>
<dbReference type="GO" id="GO:0015293">
    <property type="term" value="F:symporter activity"/>
    <property type="evidence" value="ECO:0007669"/>
    <property type="project" value="UniProtKB-KW"/>
</dbReference>
<comment type="similarity">
    <text evidence="2">Belongs to the amino acid/polyamine transporter 2 family. Amino acid/auxin permease (AAAP) (TC 2.A.18.1) subfamily.</text>
</comment>
<keyword evidence="5" id="KW-0769">Symport</keyword>